<reference evidence="5" key="1">
    <citation type="submission" date="2015-09" db="EMBL/GenBank/DDBJ databases">
        <title>Scylla olivacea transcriptome.</title>
        <authorList>
            <person name="Ikhwanuddin M."/>
        </authorList>
    </citation>
    <scope>NUCLEOTIDE SEQUENCE</scope>
</reference>
<organism evidence="5">
    <name type="scientific">Scylla olivacea</name>
    <name type="common">Orange mud crab</name>
    <name type="synonym">Cancer olivacea</name>
    <dbReference type="NCBI Taxonomy" id="85551"/>
    <lineage>
        <taxon>Eukaryota</taxon>
        <taxon>Metazoa</taxon>
        <taxon>Ecdysozoa</taxon>
        <taxon>Arthropoda</taxon>
        <taxon>Crustacea</taxon>
        <taxon>Multicrustacea</taxon>
        <taxon>Malacostraca</taxon>
        <taxon>Eumalacostraca</taxon>
        <taxon>Eucarida</taxon>
        <taxon>Decapoda</taxon>
        <taxon>Pleocyemata</taxon>
        <taxon>Brachyura</taxon>
        <taxon>Eubrachyura</taxon>
        <taxon>Portunoidea</taxon>
        <taxon>Portunidae</taxon>
        <taxon>Portuninae</taxon>
        <taxon>Scylla</taxon>
    </lineage>
</organism>
<dbReference type="InterPro" id="IPR003057">
    <property type="entry name" value="Invtbrt_color"/>
</dbReference>
<dbReference type="GO" id="GO:0031409">
    <property type="term" value="F:pigment binding"/>
    <property type="evidence" value="ECO:0007669"/>
    <property type="project" value="InterPro"/>
</dbReference>
<dbReference type="GO" id="GO:0000302">
    <property type="term" value="P:response to reactive oxygen species"/>
    <property type="evidence" value="ECO:0007669"/>
    <property type="project" value="TreeGrafter"/>
</dbReference>
<dbReference type="AlphaFoldDB" id="A0A0P4VS78"/>
<evidence type="ECO:0000256" key="1">
    <source>
        <dbReference type="ARBA" id="ARBA00006889"/>
    </source>
</evidence>
<comment type="similarity">
    <text evidence="1 3">Belongs to the calycin superfamily. Lipocalin family.</text>
</comment>
<name>A0A0P4VS78_SCYOL</name>
<keyword evidence="2" id="KW-1015">Disulfide bond</keyword>
<evidence type="ECO:0000256" key="3">
    <source>
        <dbReference type="PIRNR" id="PIRNR036893"/>
    </source>
</evidence>
<evidence type="ECO:0000259" key="4">
    <source>
        <dbReference type="Pfam" id="PF00061"/>
    </source>
</evidence>
<proteinExistence type="inferred from homology"/>
<protein>
    <recommendedName>
        <fullName evidence="4">Lipocalin/cytosolic fatty-acid binding domain-containing protein</fullName>
    </recommendedName>
</protein>
<evidence type="ECO:0000313" key="5">
    <source>
        <dbReference type="EMBL" id="JAI58361.1"/>
    </source>
</evidence>
<dbReference type="PANTHER" id="PTHR10612">
    <property type="entry name" value="APOLIPOPROTEIN D"/>
    <property type="match status" value="1"/>
</dbReference>
<dbReference type="InterPro" id="IPR012674">
    <property type="entry name" value="Calycin"/>
</dbReference>
<feature type="domain" description="Lipocalin/cytosolic fatty-acid binding" evidence="4">
    <location>
        <begin position="103"/>
        <end position="190"/>
    </location>
</feature>
<dbReference type="SUPFAM" id="SSF50814">
    <property type="entry name" value="Lipocalins"/>
    <property type="match status" value="1"/>
</dbReference>
<keyword evidence="3" id="KW-0732">Signal</keyword>
<feature type="signal peptide" evidence="3">
    <location>
        <begin position="1"/>
        <end position="29"/>
    </location>
</feature>
<sequence length="212" mass="24172">MAWPRLCLPALLLPSLLLLLLLQGRRADGQVVLPGRCPSIPSKKDFDPDKFLGAWNEIERYFVSYEHLAGICWVENYLFDAGRGYYTRLDWTDRLLGHVNSIENALTFDEKEPGRLSYVVERPNIPFLSGQYQILETDYIHYALAWQCKDLPLGVAHTEILWLLSKMQIPTAVTIQQAKEVATSLGLDTSLLIHQDRTRQTTLASITNHGNY</sequence>
<dbReference type="PANTHER" id="PTHR10612:SF34">
    <property type="entry name" value="APOLIPOPROTEIN D"/>
    <property type="match status" value="1"/>
</dbReference>
<evidence type="ECO:0000256" key="2">
    <source>
        <dbReference type="ARBA" id="ARBA00023157"/>
    </source>
</evidence>
<accession>A0A0P4VS78</accession>
<dbReference type="EMBL" id="GDRN01101496">
    <property type="protein sequence ID" value="JAI58361.1"/>
    <property type="molecule type" value="Transcribed_RNA"/>
</dbReference>
<dbReference type="InterPro" id="IPR000566">
    <property type="entry name" value="Lipocln_cytosolic_FA-bd_dom"/>
</dbReference>
<feature type="chain" id="PRO_5013435079" description="Lipocalin/cytosolic fatty-acid binding domain-containing protein" evidence="3">
    <location>
        <begin position="30"/>
        <end position="212"/>
    </location>
</feature>
<dbReference type="GO" id="GO:0005737">
    <property type="term" value="C:cytoplasm"/>
    <property type="evidence" value="ECO:0007669"/>
    <property type="project" value="TreeGrafter"/>
</dbReference>
<dbReference type="PRINTS" id="PR01273">
    <property type="entry name" value="INVTBRTCOLOR"/>
</dbReference>
<dbReference type="GO" id="GO:0006629">
    <property type="term" value="P:lipid metabolic process"/>
    <property type="evidence" value="ECO:0007669"/>
    <property type="project" value="TreeGrafter"/>
</dbReference>
<dbReference type="Gene3D" id="2.40.128.20">
    <property type="match status" value="1"/>
</dbReference>
<dbReference type="PIRSF" id="PIRSF036893">
    <property type="entry name" value="Lipocalin_ApoD"/>
    <property type="match status" value="1"/>
</dbReference>
<dbReference type="InterPro" id="IPR022271">
    <property type="entry name" value="Lipocalin_ApoD"/>
</dbReference>
<dbReference type="Pfam" id="PF00061">
    <property type="entry name" value="Lipocalin"/>
    <property type="match status" value="1"/>
</dbReference>